<dbReference type="EMBL" id="AY318871">
    <property type="protein sequence ID" value="AAR83423.1"/>
    <property type="molecule type" value="Genomic_DNA"/>
</dbReference>
<accession>Q6VZS0</accession>
<dbReference type="RefSeq" id="NP_955100.1">
    <property type="nucleotide sequence ID" value="NC_005309.1"/>
</dbReference>
<sequence length="78" mass="8937">MNIVLLFVILLFNSVPDNIGRSEGCGYTDHGDLAFFIYTVLPDTYRTMFNQYQYYFARAQIQDIIIALTEGCETISLV</sequence>
<dbReference type="KEGG" id="vg:2700119"/>
<protein>
    <submittedName>
        <fullName evidence="1">Uncharacterized protein CNPV077</fullName>
    </submittedName>
</protein>
<organismHost>
    <name type="scientific">Serinus</name>
    <dbReference type="NCBI Taxonomy" id="9134"/>
</organismHost>
<evidence type="ECO:0000313" key="1">
    <source>
        <dbReference type="EMBL" id="AAR83423.1"/>
    </source>
</evidence>
<evidence type="ECO:0000313" key="2">
    <source>
        <dbReference type="Proteomes" id="UP000168164"/>
    </source>
</evidence>
<dbReference type="Proteomes" id="UP000168164">
    <property type="component" value="Segment"/>
</dbReference>
<proteinExistence type="predicted"/>
<organism evidence="1 2">
    <name type="scientific">Canarypox virus</name>
    <name type="common">CNPV</name>
    <dbReference type="NCBI Taxonomy" id="44088"/>
    <lineage>
        <taxon>Viruses</taxon>
        <taxon>Varidnaviria</taxon>
        <taxon>Bamfordvirae</taxon>
        <taxon>Nucleocytoviricota</taxon>
        <taxon>Pokkesviricetes</taxon>
        <taxon>Chitovirales</taxon>
        <taxon>Poxviridae</taxon>
        <taxon>Chordopoxvirinae</taxon>
        <taxon>Avipoxvirus</taxon>
        <taxon>Avipoxvirus canarypox</taxon>
    </lineage>
</organism>
<dbReference type="GeneID" id="2700119"/>
<gene>
    <name evidence="1" type="primary">CNPV077</name>
</gene>
<keyword evidence="2" id="KW-1185">Reference proteome</keyword>
<name>Q6VZS0_CNPV</name>
<reference evidence="1 2" key="1">
    <citation type="journal article" date="2004" name="J. Virol.">
        <title>The genome of canarypox virus.</title>
        <authorList>
            <person name="Tulman E.R."/>
            <person name="Afonso C.L."/>
            <person name="Lu Z."/>
            <person name="Zsak L."/>
            <person name="Kutish G.F."/>
            <person name="Rock D.L."/>
        </authorList>
    </citation>
    <scope>NUCLEOTIDE SEQUENCE [LARGE SCALE GENOMIC DNA]</scope>
    <source>
        <strain evidence="1">ATCC VR-111</strain>
    </source>
</reference>